<reference evidence="2" key="1">
    <citation type="submission" date="2017-10" db="EMBL/GenBank/DDBJ databases">
        <title>Complete genome sequence of Moraxella osloensis NP7 isolated from human skin.</title>
        <authorList>
            <person name="Lee K."/>
            <person name="Lim J.Y."/>
            <person name="Hwang I."/>
        </authorList>
    </citation>
    <scope>NUCLEOTIDE SEQUENCE [LARGE SCALE GENOMIC DNA]</scope>
    <source>
        <strain evidence="2">NP7</strain>
        <plasmid evidence="2">pnp7-1</plasmid>
    </source>
</reference>
<protein>
    <submittedName>
        <fullName evidence="1">Uncharacterized protein</fullName>
    </submittedName>
</protein>
<dbReference type="Proteomes" id="UP000229340">
    <property type="component" value="Plasmid pNP7-1"/>
</dbReference>
<name>A0A2D2LXF9_FAUOS</name>
<dbReference type="AlphaFoldDB" id="A0A2D2LXF9"/>
<geneLocation type="plasmid" evidence="2">
    <name>pnp7-1</name>
</geneLocation>
<evidence type="ECO:0000313" key="1">
    <source>
        <dbReference type="EMBL" id="ATR79714.1"/>
    </source>
</evidence>
<gene>
    <name evidence="1" type="ORF">NP7_10140</name>
</gene>
<accession>A0A2D2LXF9</accession>
<dbReference type="EMBL" id="CP024444">
    <property type="protein sequence ID" value="ATR79714.1"/>
    <property type="molecule type" value="Genomic_DNA"/>
</dbReference>
<evidence type="ECO:0000313" key="2">
    <source>
        <dbReference type="Proteomes" id="UP000229340"/>
    </source>
</evidence>
<dbReference type="RefSeq" id="WP_100271068.1">
    <property type="nucleotide sequence ID" value="NZ_CP024444.1"/>
</dbReference>
<sequence length="136" mass="14903">MLVVNQNRLSARLSLTTSLFFGSISAGGTCENDYIVHRQSQDGHQDLTLSPVNSKDGSYVFTQNIAGTNHTGRPFDPTGRAFDPILLKQVNNTRVLNLLEGKGACTKQDAIPSNYAEKFRELEKLGSCNIKSFGTH</sequence>
<proteinExistence type="predicted"/>
<keyword evidence="1" id="KW-0614">Plasmid</keyword>
<organism evidence="1 2">
    <name type="scientific">Faucicola osloensis</name>
    <name type="common">Moraxella osloensis</name>
    <dbReference type="NCBI Taxonomy" id="34062"/>
    <lineage>
        <taxon>Bacteria</taxon>
        <taxon>Pseudomonadati</taxon>
        <taxon>Pseudomonadota</taxon>
        <taxon>Gammaproteobacteria</taxon>
        <taxon>Moraxellales</taxon>
        <taxon>Moraxellaceae</taxon>
        <taxon>Faucicola</taxon>
    </lineage>
</organism>